<sequence length="406" mass="44214">MPDVEAVFRAEYGRAVAVLVRLLGDIDLAEEAVQEAFVVAVARWPTTGLPPSPAGWIITTARNRAIDRLRRDVSRVDRHAQAALLFAADSPVEEGPVHDDRLRLIFTCCHPALAPSTRVALTLRLLGGLSTAEIARAFLVPEPTMAQRLVRAKSKIRNAGIPYRVPRDADLPDRLHAVLAVLYLIFNEGYAASAGPHLVRAELCAEAIRLTRLLVELMPDEPEALGLLALMLLTESRRDARTNAEGQLVALPSQDRARWDAELITEGQALVRRCLRRDRPGPYQIQAAIAAVHTAGRRAADTDWAQILQLYDQLTVVAPSPVVALNRAVALAEVSGAAVALTEVDRLDLVGYHVYHVVRADLLARLSRDAEAVEAYRMAVALTDNAAERAFLTARATALSARLPPG</sequence>
<dbReference type="SUPFAM" id="SSF88659">
    <property type="entry name" value="Sigma3 and sigma4 domains of RNA polymerase sigma factors"/>
    <property type="match status" value="1"/>
</dbReference>
<protein>
    <recommendedName>
        <fullName evidence="10">RNA polymerase, sigma subunit, ECF family</fullName>
    </recommendedName>
</protein>
<evidence type="ECO:0000256" key="2">
    <source>
        <dbReference type="ARBA" id="ARBA00023015"/>
    </source>
</evidence>
<name>A0A328NTP9_9ACTN</name>
<dbReference type="Gene3D" id="1.10.1740.10">
    <property type="match status" value="1"/>
</dbReference>
<evidence type="ECO:0000256" key="4">
    <source>
        <dbReference type="ARBA" id="ARBA00023163"/>
    </source>
</evidence>
<dbReference type="GO" id="GO:0016987">
    <property type="term" value="F:sigma factor activity"/>
    <property type="evidence" value="ECO:0007669"/>
    <property type="project" value="UniProtKB-KW"/>
</dbReference>
<feature type="domain" description="DUF6596" evidence="7">
    <location>
        <begin position="174"/>
        <end position="274"/>
    </location>
</feature>
<comment type="caution">
    <text evidence="8">The sequence shown here is derived from an EMBL/GenBank/DDBJ whole genome shotgun (WGS) entry which is preliminary data.</text>
</comment>
<comment type="similarity">
    <text evidence="1">Belongs to the sigma-70 factor family. ECF subfamily.</text>
</comment>
<evidence type="ECO:0008006" key="10">
    <source>
        <dbReference type="Google" id="ProtNLM"/>
    </source>
</evidence>
<dbReference type="Proteomes" id="UP000249419">
    <property type="component" value="Unassembled WGS sequence"/>
</dbReference>
<evidence type="ECO:0000259" key="5">
    <source>
        <dbReference type="Pfam" id="PF04542"/>
    </source>
</evidence>
<evidence type="ECO:0000313" key="9">
    <source>
        <dbReference type="Proteomes" id="UP000249419"/>
    </source>
</evidence>
<dbReference type="NCBIfam" id="TIGR02937">
    <property type="entry name" value="sigma70-ECF"/>
    <property type="match status" value="1"/>
</dbReference>
<dbReference type="PANTHER" id="PTHR47756">
    <property type="entry name" value="BLL6612 PROTEIN-RELATED"/>
    <property type="match status" value="1"/>
</dbReference>
<reference evidence="8 9" key="1">
    <citation type="submission" date="2018-03" db="EMBL/GenBank/DDBJ databases">
        <title>Defining the species Micromonospora saelicesensis and Micromonospora noduli under the framework of genomics.</title>
        <authorList>
            <person name="Riesco R."/>
            <person name="Trujillo M.E."/>
        </authorList>
    </citation>
    <scope>NUCLEOTIDE SEQUENCE [LARGE SCALE GENOMIC DNA]</scope>
    <source>
        <strain evidence="8 9">PSN13</strain>
    </source>
</reference>
<gene>
    <name evidence="8" type="ORF">PSN13_00282</name>
</gene>
<dbReference type="Pfam" id="PF04542">
    <property type="entry name" value="Sigma70_r2"/>
    <property type="match status" value="1"/>
</dbReference>
<keyword evidence="4" id="KW-0804">Transcription</keyword>
<dbReference type="SUPFAM" id="SSF88946">
    <property type="entry name" value="Sigma2 domain of RNA polymerase sigma factors"/>
    <property type="match status" value="1"/>
</dbReference>
<feature type="domain" description="RNA polymerase sigma-70 region 2" evidence="5">
    <location>
        <begin position="8"/>
        <end position="72"/>
    </location>
</feature>
<accession>A0A328NTP9</accession>
<evidence type="ECO:0000259" key="6">
    <source>
        <dbReference type="Pfam" id="PF08281"/>
    </source>
</evidence>
<evidence type="ECO:0000313" key="8">
    <source>
        <dbReference type="EMBL" id="RAO39258.1"/>
    </source>
</evidence>
<dbReference type="PANTHER" id="PTHR47756:SF2">
    <property type="entry name" value="BLL6612 PROTEIN"/>
    <property type="match status" value="1"/>
</dbReference>
<evidence type="ECO:0000259" key="7">
    <source>
        <dbReference type="Pfam" id="PF20239"/>
    </source>
</evidence>
<evidence type="ECO:0000256" key="1">
    <source>
        <dbReference type="ARBA" id="ARBA00010641"/>
    </source>
</evidence>
<keyword evidence="2" id="KW-0805">Transcription regulation</keyword>
<dbReference type="Pfam" id="PF08281">
    <property type="entry name" value="Sigma70_r4_2"/>
    <property type="match status" value="1"/>
</dbReference>
<dbReference type="AlphaFoldDB" id="A0A328NTP9"/>
<dbReference type="Pfam" id="PF20239">
    <property type="entry name" value="DUF6596"/>
    <property type="match status" value="1"/>
</dbReference>
<dbReference type="GO" id="GO:0003677">
    <property type="term" value="F:DNA binding"/>
    <property type="evidence" value="ECO:0007669"/>
    <property type="project" value="InterPro"/>
</dbReference>
<dbReference type="InterPro" id="IPR007627">
    <property type="entry name" value="RNA_pol_sigma70_r2"/>
</dbReference>
<organism evidence="8 9">
    <name type="scientific">Micromonospora saelicesensis</name>
    <dbReference type="NCBI Taxonomy" id="285676"/>
    <lineage>
        <taxon>Bacteria</taxon>
        <taxon>Bacillati</taxon>
        <taxon>Actinomycetota</taxon>
        <taxon>Actinomycetes</taxon>
        <taxon>Micromonosporales</taxon>
        <taxon>Micromonosporaceae</taxon>
        <taxon>Micromonospora</taxon>
    </lineage>
</organism>
<dbReference type="Gene3D" id="1.10.10.10">
    <property type="entry name" value="Winged helix-like DNA-binding domain superfamily/Winged helix DNA-binding domain"/>
    <property type="match status" value="1"/>
</dbReference>
<dbReference type="EMBL" id="PYAG01000001">
    <property type="protein sequence ID" value="RAO39258.1"/>
    <property type="molecule type" value="Genomic_DNA"/>
</dbReference>
<dbReference type="InterPro" id="IPR013325">
    <property type="entry name" value="RNA_pol_sigma_r2"/>
</dbReference>
<dbReference type="InterPro" id="IPR046531">
    <property type="entry name" value="DUF6596"/>
</dbReference>
<evidence type="ECO:0000256" key="3">
    <source>
        <dbReference type="ARBA" id="ARBA00023082"/>
    </source>
</evidence>
<dbReference type="GO" id="GO:0006352">
    <property type="term" value="P:DNA-templated transcription initiation"/>
    <property type="evidence" value="ECO:0007669"/>
    <property type="project" value="InterPro"/>
</dbReference>
<proteinExistence type="inferred from homology"/>
<dbReference type="InterPro" id="IPR036388">
    <property type="entry name" value="WH-like_DNA-bd_sf"/>
</dbReference>
<dbReference type="RefSeq" id="WP_112673022.1">
    <property type="nucleotide sequence ID" value="NZ_PYAG01000001.1"/>
</dbReference>
<dbReference type="InterPro" id="IPR013249">
    <property type="entry name" value="RNA_pol_sigma70_r4_t2"/>
</dbReference>
<dbReference type="InterPro" id="IPR014284">
    <property type="entry name" value="RNA_pol_sigma-70_dom"/>
</dbReference>
<keyword evidence="3" id="KW-0731">Sigma factor</keyword>
<feature type="domain" description="RNA polymerase sigma factor 70 region 4 type 2" evidence="6">
    <location>
        <begin position="105"/>
        <end position="156"/>
    </location>
</feature>
<dbReference type="InterPro" id="IPR013324">
    <property type="entry name" value="RNA_pol_sigma_r3/r4-like"/>
</dbReference>